<evidence type="ECO:0000256" key="2">
    <source>
        <dbReference type="ARBA" id="ARBA00004651"/>
    </source>
</evidence>
<keyword evidence="17" id="KW-1185">Reference proteome</keyword>
<evidence type="ECO:0000256" key="5">
    <source>
        <dbReference type="ARBA" id="ARBA00022475"/>
    </source>
</evidence>
<dbReference type="GO" id="GO:0022900">
    <property type="term" value="P:electron transport chain"/>
    <property type="evidence" value="ECO:0007669"/>
    <property type="project" value="InterPro"/>
</dbReference>
<sequence>MSRLDEFGGTRPSLTGSGERPRHAMKVEPYLFLGGILFFIPIGLIYAWWSDGEPVGTVGIPLVGGLVGMIGGYLLLLSRRIDARPEDDPEALIAEGAGDQGVFSPWSWWPITIAAAGAIVFLGMAIGWWLLYVGVALGVIGLVGWVFEFSRGQHAH</sequence>
<reference evidence="15 17" key="1">
    <citation type="submission" date="2019-07" db="EMBL/GenBank/DDBJ databases">
        <title>Whole genome shotgun sequence of Cellulomonas hominis NBRC 16055.</title>
        <authorList>
            <person name="Hosoyama A."/>
            <person name="Uohara A."/>
            <person name="Ohji S."/>
            <person name="Ichikawa N."/>
        </authorList>
    </citation>
    <scope>NUCLEOTIDE SEQUENCE [LARGE SCALE GENOMIC DNA]</scope>
    <source>
        <strain evidence="15 17">NBRC 16055</strain>
    </source>
</reference>
<feature type="transmembrane region" description="Helical" evidence="14">
    <location>
        <begin position="55"/>
        <end position="76"/>
    </location>
</feature>
<keyword evidence="5" id="KW-1003">Cell membrane</keyword>
<evidence type="ECO:0000313" key="16">
    <source>
        <dbReference type="EMBL" id="MBB5475438.1"/>
    </source>
</evidence>
<evidence type="ECO:0000256" key="14">
    <source>
        <dbReference type="SAM" id="Phobius"/>
    </source>
</evidence>
<evidence type="ECO:0000256" key="8">
    <source>
        <dbReference type="ARBA" id="ARBA00022989"/>
    </source>
</evidence>
<evidence type="ECO:0000256" key="7">
    <source>
        <dbReference type="ARBA" id="ARBA00022967"/>
    </source>
</evidence>
<comment type="caution">
    <text evidence="15">The sequence shown here is derived from an EMBL/GenBank/DDBJ whole genome shotgun (WGS) entry which is preliminary data.</text>
</comment>
<dbReference type="EMBL" id="BJVQ01000070">
    <property type="protein sequence ID" value="GEL48275.1"/>
    <property type="molecule type" value="Genomic_DNA"/>
</dbReference>
<evidence type="ECO:0000313" key="18">
    <source>
        <dbReference type="Proteomes" id="UP000564629"/>
    </source>
</evidence>
<dbReference type="Proteomes" id="UP000321723">
    <property type="component" value="Unassembled WGS sequence"/>
</dbReference>
<dbReference type="AlphaFoldDB" id="A0A511FGA1"/>
<evidence type="ECO:0000313" key="15">
    <source>
        <dbReference type="EMBL" id="GEL48275.1"/>
    </source>
</evidence>
<dbReference type="EMBL" id="JACHDN010000001">
    <property type="protein sequence ID" value="MBB5475438.1"/>
    <property type="molecule type" value="Genomic_DNA"/>
</dbReference>
<evidence type="ECO:0000256" key="10">
    <source>
        <dbReference type="ARBA" id="ARBA00031366"/>
    </source>
</evidence>
<evidence type="ECO:0000256" key="12">
    <source>
        <dbReference type="ARBA" id="ARBA00047816"/>
    </source>
</evidence>
<dbReference type="InterPro" id="IPR021050">
    <property type="entry name" value="Cyt_c_oxidase_su4_actinobac"/>
</dbReference>
<dbReference type="GO" id="GO:0005886">
    <property type="term" value="C:plasma membrane"/>
    <property type="evidence" value="ECO:0007669"/>
    <property type="project" value="UniProtKB-SubCell"/>
</dbReference>
<comment type="similarity">
    <text evidence="3">Belongs to the cytochrome c oxidase bacterial subunit CtaF family.</text>
</comment>
<feature type="transmembrane region" description="Helical" evidence="14">
    <location>
        <begin position="129"/>
        <end position="147"/>
    </location>
</feature>
<proteinExistence type="inferred from homology"/>
<keyword evidence="6 14" id="KW-0812">Transmembrane</keyword>
<feature type="transmembrane region" description="Helical" evidence="14">
    <location>
        <begin position="106"/>
        <end position="123"/>
    </location>
</feature>
<evidence type="ECO:0000313" key="17">
    <source>
        <dbReference type="Proteomes" id="UP000321723"/>
    </source>
</evidence>
<protein>
    <recommendedName>
        <fullName evidence="4">cytochrome-c oxidase</fullName>
        <ecNumber evidence="4">7.1.1.9</ecNumber>
    </recommendedName>
    <alternativeName>
        <fullName evidence="11">Cytochrome aa3 subunit 4</fullName>
    </alternativeName>
    <alternativeName>
        <fullName evidence="10">Cytochrome c oxidase polypeptide IV</fullName>
    </alternativeName>
</protein>
<comment type="catalytic activity">
    <reaction evidence="12">
        <text>4 Fe(II)-[cytochrome c] + O2 + 8 H(+)(in) = 4 Fe(III)-[cytochrome c] + 2 H2O + 4 H(+)(out)</text>
        <dbReference type="Rhea" id="RHEA:11436"/>
        <dbReference type="Rhea" id="RHEA-COMP:10350"/>
        <dbReference type="Rhea" id="RHEA-COMP:14399"/>
        <dbReference type="ChEBI" id="CHEBI:15377"/>
        <dbReference type="ChEBI" id="CHEBI:15378"/>
        <dbReference type="ChEBI" id="CHEBI:15379"/>
        <dbReference type="ChEBI" id="CHEBI:29033"/>
        <dbReference type="ChEBI" id="CHEBI:29034"/>
        <dbReference type="EC" id="7.1.1.9"/>
    </reaction>
</comment>
<evidence type="ECO:0000256" key="1">
    <source>
        <dbReference type="ARBA" id="ARBA00002536"/>
    </source>
</evidence>
<reference evidence="16 18" key="2">
    <citation type="submission" date="2020-08" db="EMBL/GenBank/DDBJ databases">
        <title>Sequencing the genomes of 1000 actinobacteria strains.</title>
        <authorList>
            <person name="Klenk H.-P."/>
        </authorList>
    </citation>
    <scope>NUCLEOTIDE SEQUENCE [LARGE SCALE GENOMIC DNA]</scope>
    <source>
        <strain evidence="16 18">DSM 9581</strain>
    </source>
</reference>
<organism evidence="15 17">
    <name type="scientific">Cellulomonas hominis</name>
    <dbReference type="NCBI Taxonomy" id="156981"/>
    <lineage>
        <taxon>Bacteria</taxon>
        <taxon>Bacillati</taxon>
        <taxon>Actinomycetota</taxon>
        <taxon>Actinomycetes</taxon>
        <taxon>Micrococcales</taxon>
        <taxon>Cellulomonadaceae</taxon>
        <taxon>Cellulomonas</taxon>
    </lineage>
</organism>
<accession>A0A511FGA1</accession>
<dbReference type="GO" id="GO:0004129">
    <property type="term" value="F:cytochrome-c oxidase activity"/>
    <property type="evidence" value="ECO:0007669"/>
    <property type="project" value="UniProtKB-EC"/>
</dbReference>
<keyword evidence="7" id="KW-1278">Translocase</keyword>
<evidence type="ECO:0000256" key="11">
    <source>
        <dbReference type="ARBA" id="ARBA00031401"/>
    </source>
</evidence>
<keyword evidence="9 14" id="KW-0472">Membrane</keyword>
<evidence type="ECO:0000256" key="9">
    <source>
        <dbReference type="ARBA" id="ARBA00023136"/>
    </source>
</evidence>
<feature type="region of interest" description="Disordered" evidence="13">
    <location>
        <begin position="1"/>
        <end position="21"/>
    </location>
</feature>
<comment type="subcellular location">
    <subcellularLocation>
        <location evidence="2">Cell membrane</location>
        <topology evidence="2">Multi-pass membrane protein</topology>
    </subcellularLocation>
</comment>
<dbReference type="Pfam" id="PF12270">
    <property type="entry name" value="Cyt_c_ox_IV"/>
    <property type="match status" value="1"/>
</dbReference>
<name>A0A511FGA1_9CELL</name>
<dbReference type="Proteomes" id="UP000564629">
    <property type="component" value="Unassembled WGS sequence"/>
</dbReference>
<feature type="transmembrane region" description="Helical" evidence="14">
    <location>
        <begin position="30"/>
        <end position="49"/>
    </location>
</feature>
<evidence type="ECO:0000256" key="13">
    <source>
        <dbReference type="SAM" id="MobiDB-lite"/>
    </source>
</evidence>
<evidence type="ECO:0000256" key="6">
    <source>
        <dbReference type="ARBA" id="ARBA00022692"/>
    </source>
</evidence>
<evidence type="ECO:0000256" key="4">
    <source>
        <dbReference type="ARBA" id="ARBA00012949"/>
    </source>
</evidence>
<comment type="function">
    <text evidence="1">Part of cytochrome c oxidase, its function is unknown.</text>
</comment>
<keyword evidence="8 14" id="KW-1133">Transmembrane helix</keyword>
<gene>
    <name evidence="15" type="primary">ctaF</name>
    <name evidence="15" type="ORF">CHO01_33910</name>
    <name evidence="16" type="ORF">HNR08_004174</name>
</gene>
<evidence type="ECO:0000256" key="3">
    <source>
        <dbReference type="ARBA" id="ARBA00006870"/>
    </source>
</evidence>
<dbReference type="EC" id="7.1.1.9" evidence="4"/>
<dbReference type="PIRSF" id="PIRSF017385">
    <property type="entry name" value="CtaF"/>
    <property type="match status" value="1"/>
</dbReference>